<evidence type="ECO:0000313" key="2">
    <source>
        <dbReference type="EMBL" id="KAF4632740.1"/>
    </source>
</evidence>
<sequence>MVGKLIGEGHEPSIFRYLAGGTANKLWPQSLVVKSAAGYEAVIATGCGDLKLFKLGHFPCIAAKVPIITGIKLNGSRPHKSHDDPADPKPVISFALYKSNKLNSRNRVGSGHVHDDGTGHVNFPSKYKQYRAITGMEYKPPNSGTSGQSSSGKSKSGGSDLTWRTNEQTKYAEWWDGTKWVAGDWSDEYQKWYAYYNGEWYYW</sequence>
<dbReference type="EMBL" id="JAAMPI010000321">
    <property type="protein sequence ID" value="KAF4632740.1"/>
    <property type="molecule type" value="Genomic_DNA"/>
</dbReference>
<dbReference type="OrthoDB" id="3531694at2759"/>
<dbReference type="AlphaFoldDB" id="A0A8H4RPR9"/>
<evidence type="ECO:0000256" key="1">
    <source>
        <dbReference type="SAM" id="MobiDB-lite"/>
    </source>
</evidence>
<feature type="region of interest" description="Disordered" evidence="1">
    <location>
        <begin position="138"/>
        <end position="162"/>
    </location>
</feature>
<reference evidence="2 3" key="1">
    <citation type="submission" date="2020-03" db="EMBL/GenBank/DDBJ databases">
        <title>Draft Genome Sequence of Cudoniella acicularis.</title>
        <authorList>
            <person name="Buettner E."/>
            <person name="Kellner H."/>
        </authorList>
    </citation>
    <scope>NUCLEOTIDE SEQUENCE [LARGE SCALE GENOMIC DNA]</scope>
    <source>
        <strain evidence="2 3">DSM 108380</strain>
    </source>
</reference>
<accession>A0A8H4RPR9</accession>
<name>A0A8H4RPR9_9HELO</name>
<feature type="compositionally biased region" description="Low complexity" evidence="1">
    <location>
        <begin position="143"/>
        <end position="159"/>
    </location>
</feature>
<keyword evidence="3" id="KW-1185">Reference proteome</keyword>
<dbReference type="Proteomes" id="UP000566819">
    <property type="component" value="Unassembled WGS sequence"/>
</dbReference>
<proteinExistence type="predicted"/>
<organism evidence="2 3">
    <name type="scientific">Cudoniella acicularis</name>
    <dbReference type="NCBI Taxonomy" id="354080"/>
    <lineage>
        <taxon>Eukaryota</taxon>
        <taxon>Fungi</taxon>
        <taxon>Dikarya</taxon>
        <taxon>Ascomycota</taxon>
        <taxon>Pezizomycotina</taxon>
        <taxon>Leotiomycetes</taxon>
        <taxon>Helotiales</taxon>
        <taxon>Tricladiaceae</taxon>
        <taxon>Cudoniella</taxon>
    </lineage>
</organism>
<evidence type="ECO:0000313" key="3">
    <source>
        <dbReference type="Proteomes" id="UP000566819"/>
    </source>
</evidence>
<protein>
    <submittedName>
        <fullName evidence="2">Uncharacterized protein</fullName>
    </submittedName>
</protein>
<comment type="caution">
    <text evidence="2">The sequence shown here is derived from an EMBL/GenBank/DDBJ whole genome shotgun (WGS) entry which is preliminary data.</text>
</comment>
<gene>
    <name evidence="2" type="ORF">G7Y89_g5390</name>
</gene>